<dbReference type="PROSITE" id="PS51257">
    <property type="entry name" value="PROKAR_LIPOPROTEIN"/>
    <property type="match status" value="1"/>
</dbReference>
<dbReference type="RefSeq" id="WP_025228273.1">
    <property type="nucleotide sequence ID" value="NZ_CP007139.1"/>
</dbReference>
<dbReference type="HOGENOM" id="CLU_037628_3_3_0"/>
<dbReference type="InterPro" id="IPR025997">
    <property type="entry name" value="SBP_2_dom"/>
</dbReference>
<accession>A0A068NZ28</accession>
<evidence type="ECO:0000256" key="1">
    <source>
        <dbReference type="ARBA" id="ARBA00004196"/>
    </source>
</evidence>
<evidence type="ECO:0000256" key="2">
    <source>
        <dbReference type="ARBA" id="ARBA00007639"/>
    </source>
</evidence>
<evidence type="ECO:0000313" key="7">
    <source>
        <dbReference type="Proteomes" id="UP000027982"/>
    </source>
</evidence>
<dbReference type="SUPFAM" id="SSF53822">
    <property type="entry name" value="Periplasmic binding protein-like I"/>
    <property type="match status" value="1"/>
</dbReference>
<comment type="similarity">
    <text evidence="2">Belongs to the bacterial solute-binding protein 2 family.</text>
</comment>
<dbReference type="STRING" id="661478.OP10G_4481"/>
<dbReference type="InterPro" id="IPR028082">
    <property type="entry name" value="Peripla_BP_I"/>
</dbReference>
<evidence type="ECO:0000256" key="3">
    <source>
        <dbReference type="ARBA" id="ARBA00022729"/>
    </source>
</evidence>
<reference evidence="6 7" key="1">
    <citation type="journal article" date="2014" name="PLoS ONE">
        <title>The first complete genome sequence of the class fimbriimonadia in the phylum armatimonadetes.</title>
        <authorList>
            <person name="Hu Z.Y."/>
            <person name="Wang Y.Z."/>
            <person name="Im W.T."/>
            <person name="Wang S.Y."/>
            <person name="Zhao G.P."/>
            <person name="Zheng H.J."/>
            <person name="Quan Z.X."/>
        </authorList>
    </citation>
    <scope>NUCLEOTIDE SEQUENCE [LARGE SCALE GENOMIC DNA]</scope>
    <source>
        <strain evidence="6">Gsoil 348</strain>
    </source>
</reference>
<evidence type="ECO:0000256" key="4">
    <source>
        <dbReference type="SAM" id="SignalP"/>
    </source>
</evidence>
<dbReference type="GO" id="GO:0030246">
    <property type="term" value="F:carbohydrate binding"/>
    <property type="evidence" value="ECO:0007669"/>
    <property type="project" value="UniProtKB-ARBA"/>
</dbReference>
<protein>
    <submittedName>
        <fullName evidence="6">D-ribose-binding periplasmic protein</fullName>
    </submittedName>
</protein>
<dbReference type="KEGG" id="fgi:OP10G_4481"/>
<dbReference type="Gene3D" id="3.40.50.2300">
    <property type="match status" value="2"/>
</dbReference>
<comment type="subcellular location">
    <subcellularLocation>
        <location evidence="1">Cell envelope</location>
    </subcellularLocation>
</comment>
<dbReference type="CDD" id="cd20004">
    <property type="entry name" value="PBP1_ABC_sugar_binding-like"/>
    <property type="match status" value="1"/>
</dbReference>
<proteinExistence type="inferred from homology"/>
<name>A0A068NZ28_FIMGI</name>
<dbReference type="Pfam" id="PF13407">
    <property type="entry name" value="Peripla_BP_4"/>
    <property type="match status" value="1"/>
</dbReference>
<dbReference type="AlphaFoldDB" id="A0A068NZ28"/>
<dbReference type="PANTHER" id="PTHR46847:SF1">
    <property type="entry name" value="D-ALLOSE-BINDING PERIPLASMIC PROTEIN-RELATED"/>
    <property type="match status" value="1"/>
</dbReference>
<dbReference type="EMBL" id="CP007139">
    <property type="protein sequence ID" value="AIE87849.1"/>
    <property type="molecule type" value="Genomic_DNA"/>
</dbReference>
<dbReference type="eggNOG" id="COG1879">
    <property type="taxonomic scope" value="Bacteria"/>
</dbReference>
<dbReference type="Proteomes" id="UP000027982">
    <property type="component" value="Chromosome"/>
</dbReference>
<dbReference type="OrthoDB" id="9804917at2"/>
<sequence>MRFNVAAIIAGAAILAAFGCGNSGGGDTAGTTTGTTGTTGGAATNTGGKKLRIAVIPKGATHEFWKAIHAGANKAGEEFGAEVEWKAPEKEDDREGQQRIVDTLVQEKVDGIVLAPLDDAALAKPAKEAIDQGIPVIIIDSGLKETPVSSFIATDNYKGGQMAGQEMAKLLGDKGRIVVIRYQAGSASTEQREAGFLDEIKKHANIKVVSADRYAGATVDSAQKEGENVLSGLKKADGSLDIDGLYTPNESSTFGLLRVLQGNNWAGKIKFVGFDSSAKLVEALDKGELDATIVQNPFKMGYLGVKTMVDVIHKKKVEEKIDTGATLVTKENMNQDEIKKLLNPPGA</sequence>
<keyword evidence="7" id="KW-1185">Reference proteome</keyword>
<feature type="chain" id="PRO_5001654361" evidence="4">
    <location>
        <begin position="26"/>
        <end position="347"/>
    </location>
</feature>
<dbReference type="PANTHER" id="PTHR46847">
    <property type="entry name" value="D-ALLOSE-BINDING PERIPLASMIC PROTEIN-RELATED"/>
    <property type="match status" value="1"/>
</dbReference>
<feature type="domain" description="Periplasmic binding protein" evidence="5">
    <location>
        <begin position="53"/>
        <end position="316"/>
    </location>
</feature>
<evidence type="ECO:0000313" key="6">
    <source>
        <dbReference type="EMBL" id="AIE87849.1"/>
    </source>
</evidence>
<evidence type="ECO:0000259" key="5">
    <source>
        <dbReference type="Pfam" id="PF13407"/>
    </source>
</evidence>
<dbReference type="GO" id="GO:0030313">
    <property type="term" value="C:cell envelope"/>
    <property type="evidence" value="ECO:0007669"/>
    <property type="project" value="UniProtKB-SubCell"/>
</dbReference>
<gene>
    <name evidence="6" type="ORF">OP10G_4481</name>
</gene>
<organism evidence="6 7">
    <name type="scientific">Fimbriimonas ginsengisoli Gsoil 348</name>
    <dbReference type="NCBI Taxonomy" id="661478"/>
    <lineage>
        <taxon>Bacteria</taxon>
        <taxon>Bacillati</taxon>
        <taxon>Armatimonadota</taxon>
        <taxon>Fimbriimonadia</taxon>
        <taxon>Fimbriimonadales</taxon>
        <taxon>Fimbriimonadaceae</taxon>
        <taxon>Fimbriimonas</taxon>
    </lineage>
</organism>
<feature type="signal peptide" evidence="4">
    <location>
        <begin position="1"/>
        <end position="25"/>
    </location>
</feature>
<keyword evidence="3 4" id="KW-0732">Signal</keyword>